<evidence type="ECO:0000259" key="2">
    <source>
        <dbReference type="PROSITE" id="PS50196"/>
    </source>
</evidence>
<dbReference type="InterPro" id="IPR000156">
    <property type="entry name" value="Ran_bind_dom"/>
</dbReference>
<dbReference type="EMBL" id="LFWA01000001">
    <property type="protein sequence ID" value="KTW32603.1"/>
    <property type="molecule type" value="Genomic_DNA"/>
</dbReference>
<sequence>MGQEEPQKFPSLKSEPLKTKEFSFCAPKSLNTATNEHLTDKCKSEKDDERKEESEGAKSANEEEEVSDVHFEPVVNLTKIEPKTNEEEEEVLFKMRAKLFRFNKDKEWKERGTGDVRFLKHMVTGKIRLLMRRDKTYKVCANHYILPEMILKSNVGSDRSWVWTVMADMSDGEPSAETLAIRFATPENANLFKEKFIEYQEENKKIFKR</sequence>
<protein>
    <recommendedName>
        <fullName evidence="2">RanBD1 domain-containing protein</fullName>
    </recommendedName>
</protein>
<dbReference type="Gene3D" id="2.30.29.30">
    <property type="entry name" value="Pleckstrin-homology domain (PH domain)/Phosphotyrosine-binding domain (PTB)"/>
    <property type="match status" value="1"/>
</dbReference>
<organism evidence="3 4">
    <name type="scientific">Pneumocystis jirovecii (strain RU7)</name>
    <name type="common">Human pneumocystis pneumonia agent</name>
    <dbReference type="NCBI Taxonomy" id="1408657"/>
    <lineage>
        <taxon>Eukaryota</taxon>
        <taxon>Fungi</taxon>
        <taxon>Dikarya</taxon>
        <taxon>Ascomycota</taxon>
        <taxon>Taphrinomycotina</taxon>
        <taxon>Pneumocystomycetes</taxon>
        <taxon>Pneumocystaceae</taxon>
        <taxon>Pneumocystis</taxon>
    </lineage>
</organism>
<gene>
    <name evidence="3" type="ORF">T551_00088</name>
</gene>
<feature type="domain" description="RanBD1" evidence="2">
    <location>
        <begin position="70"/>
        <end position="205"/>
    </location>
</feature>
<dbReference type="VEuPathDB" id="FungiDB:T551_00088"/>
<dbReference type="GeneID" id="28938610"/>
<dbReference type="FunFam" id="2.30.29.30:FF:000312">
    <property type="entry name" value="Ran binding protein 1"/>
    <property type="match status" value="1"/>
</dbReference>
<dbReference type="OrthoDB" id="2357150at2759"/>
<dbReference type="RefSeq" id="XP_018231295.1">
    <property type="nucleotide sequence ID" value="XM_018372355.1"/>
</dbReference>
<evidence type="ECO:0000256" key="1">
    <source>
        <dbReference type="SAM" id="MobiDB-lite"/>
    </source>
</evidence>
<dbReference type="InterPro" id="IPR045255">
    <property type="entry name" value="RanBP1-like"/>
</dbReference>
<dbReference type="PANTHER" id="PTHR23138:SF87">
    <property type="entry name" value="E3 SUMO-PROTEIN LIGASE RANBP2"/>
    <property type="match status" value="1"/>
</dbReference>
<dbReference type="GO" id="GO:0005643">
    <property type="term" value="C:nuclear pore"/>
    <property type="evidence" value="ECO:0007669"/>
    <property type="project" value="TreeGrafter"/>
</dbReference>
<dbReference type="GO" id="GO:0006913">
    <property type="term" value="P:nucleocytoplasmic transport"/>
    <property type="evidence" value="ECO:0007669"/>
    <property type="project" value="InterPro"/>
</dbReference>
<keyword evidence="4" id="KW-1185">Reference proteome</keyword>
<dbReference type="SMART" id="SM00160">
    <property type="entry name" value="RanBD"/>
    <property type="match status" value="1"/>
</dbReference>
<proteinExistence type="predicted"/>
<dbReference type="Proteomes" id="UP000053447">
    <property type="component" value="Unassembled WGS sequence"/>
</dbReference>
<accession>A0A0W4ZW58</accession>
<dbReference type="AlphaFoldDB" id="A0A0W4ZW58"/>
<dbReference type="SUPFAM" id="SSF50729">
    <property type="entry name" value="PH domain-like"/>
    <property type="match status" value="1"/>
</dbReference>
<dbReference type="InterPro" id="IPR011993">
    <property type="entry name" value="PH-like_dom_sf"/>
</dbReference>
<name>A0A0W4ZW58_PNEJ7</name>
<evidence type="ECO:0000313" key="3">
    <source>
        <dbReference type="EMBL" id="KTW32603.1"/>
    </source>
</evidence>
<dbReference type="GO" id="GO:0005737">
    <property type="term" value="C:cytoplasm"/>
    <property type="evidence" value="ECO:0007669"/>
    <property type="project" value="TreeGrafter"/>
</dbReference>
<evidence type="ECO:0000313" key="4">
    <source>
        <dbReference type="Proteomes" id="UP000053447"/>
    </source>
</evidence>
<dbReference type="STRING" id="1408657.A0A0W4ZW58"/>
<dbReference type="CDD" id="cd13179">
    <property type="entry name" value="RanBD_RanBP1"/>
    <property type="match status" value="1"/>
</dbReference>
<dbReference type="InterPro" id="IPR045256">
    <property type="entry name" value="RanBP1_RanBD"/>
</dbReference>
<dbReference type="GO" id="GO:0005096">
    <property type="term" value="F:GTPase activator activity"/>
    <property type="evidence" value="ECO:0007669"/>
    <property type="project" value="TreeGrafter"/>
</dbReference>
<dbReference type="PANTHER" id="PTHR23138">
    <property type="entry name" value="RAN BINDING PROTEIN"/>
    <property type="match status" value="1"/>
</dbReference>
<feature type="region of interest" description="Disordered" evidence="1">
    <location>
        <begin position="24"/>
        <end position="67"/>
    </location>
</feature>
<comment type="caution">
    <text evidence="3">The sequence shown here is derived from an EMBL/GenBank/DDBJ whole genome shotgun (WGS) entry which is preliminary data.</text>
</comment>
<dbReference type="Pfam" id="PF00638">
    <property type="entry name" value="Ran_BP1"/>
    <property type="match status" value="1"/>
</dbReference>
<feature type="compositionally biased region" description="Basic and acidic residues" evidence="1">
    <location>
        <begin position="37"/>
        <end position="56"/>
    </location>
</feature>
<reference evidence="4" key="1">
    <citation type="journal article" date="2016" name="Nat. Commun.">
        <title>Genome analysis of three Pneumocystis species reveals adaptation mechanisms to life exclusively in mammalian hosts.</title>
        <authorList>
            <person name="Ma L."/>
            <person name="Chen Z."/>
            <person name="Huang D.W."/>
            <person name="Kutty G."/>
            <person name="Ishihara M."/>
            <person name="Wang H."/>
            <person name="Abouelleil A."/>
            <person name="Bishop L."/>
            <person name="Davey E."/>
            <person name="Deng R."/>
            <person name="Deng X."/>
            <person name="Fan L."/>
            <person name="Fantoni G."/>
            <person name="Fitzgerald M."/>
            <person name="Gogineni E."/>
            <person name="Goldberg J.M."/>
            <person name="Handley G."/>
            <person name="Hu X."/>
            <person name="Huber C."/>
            <person name="Jiao X."/>
            <person name="Jones K."/>
            <person name="Levin J.Z."/>
            <person name="Liu Y."/>
            <person name="Macdonald P."/>
            <person name="Melnikov A."/>
            <person name="Raley C."/>
            <person name="Sassi M."/>
            <person name="Sherman B.T."/>
            <person name="Song X."/>
            <person name="Sykes S."/>
            <person name="Tran B."/>
            <person name="Walsh L."/>
            <person name="Xia Y."/>
            <person name="Yang J."/>
            <person name="Young S."/>
            <person name="Zeng Q."/>
            <person name="Zheng X."/>
            <person name="Stephens R."/>
            <person name="Nusbaum C."/>
            <person name="Birren B.W."/>
            <person name="Azadi P."/>
            <person name="Lempicki R.A."/>
            <person name="Cuomo C.A."/>
            <person name="Kovacs J.A."/>
        </authorList>
    </citation>
    <scope>NUCLEOTIDE SEQUENCE [LARGE SCALE GENOMIC DNA]</scope>
    <source>
        <strain evidence="4">RU7</strain>
    </source>
</reference>
<dbReference type="eggNOG" id="KOG0864">
    <property type="taxonomic scope" value="Eukaryota"/>
</dbReference>
<dbReference type="PROSITE" id="PS50196">
    <property type="entry name" value="RANBD1"/>
    <property type="match status" value="1"/>
</dbReference>